<evidence type="ECO:0000256" key="4">
    <source>
        <dbReference type="ARBA" id="ARBA00047380"/>
    </source>
</evidence>
<evidence type="ECO:0000313" key="7">
    <source>
        <dbReference type="EMBL" id="ADU50424.1"/>
    </source>
</evidence>
<comment type="function">
    <text evidence="3 6">Allows the formation of correctly charged Asn-tRNA(Asn) or Gln-tRNA(Gln) through the transamidation of misacylated Asp-tRNA(Asn) or Glu-tRNA(Gln) in organisms which lack either or both of asparaginyl-tRNA or glutaminyl-tRNA synthetases. The reaction takes place in the presence of glutamine and ATP through an activated phospho-Asp-tRNA(Asn) or phospho-Glu-tRNA(Gln).</text>
</comment>
<dbReference type="GO" id="GO:0050566">
    <property type="term" value="F:asparaginyl-tRNA synthase (glutamine-hydrolyzing) activity"/>
    <property type="evidence" value="ECO:0007669"/>
    <property type="project" value="RHEA"/>
</dbReference>
<dbReference type="InterPro" id="IPR003837">
    <property type="entry name" value="GatC"/>
</dbReference>
<keyword evidence="6" id="KW-0648">Protein biosynthesis</keyword>
<comment type="catalytic activity">
    <reaction evidence="5 6">
        <text>L-glutamyl-tRNA(Gln) + L-glutamine + ATP + H2O = L-glutaminyl-tRNA(Gln) + L-glutamate + ADP + phosphate + H(+)</text>
        <dbReference type="Rhea" id="RHEA:17521"/>
        <dbReference type="Rhea" id="RHEA-COMP:9681"/>
        <dbReference type="Rhea" id="RHEA-COMP:9684"/>
        <dbReference type="ChEBI" id="CHEBI:15377"/>
        <dbReference type="ChEBI" id="CHEBI:15378"/>
        <dbReference type="ChEBI" id="CHEBI:29985"/>
        <dbReference type="ChEBI" id="CHEBI:30616"/>
        <dbReference type="ChEBI" id="CHEBI:43474"/>
        <dbReference type="ChEBI" id="CHEBI:58359"/>
        <dbReference type="ChEBI" id="CHEBI:78520"/>
        <dbReference type="ChEBI" id="CHEBI:78521"/>
        <dbReference type="ChEBI" id="CHEBI:456216"/>
    </reaction>
</comment>
<dbReference type="EC" id="6.3.5.-" evidence="6"/>
<protein>
    <recommendedName>
        <fullName evidence="6">Aspartyl/glutamyl-tRNA(Asn/Gln) amidotransferase subunit C</fullName>
        <shortName evidence="6">Asp/Glu-ADT subunit C</shortName>
        <ecNumber evidence="6">6.3.5.-</ecNumber>
    </recommendedName>
</protein>
<evidence type="ECO:0000256" key="3">
    <source>
        <dbReference type="ARBA" id="ARBA00024799"/>
    </source>
</evidence>
<reference evidence="7 8" key="1">
    <citation type="journal article" date="2010" name="Stand. Genomic Sci.">
        <title>Complete genome sequence of Thermaerobacter marianensis type strain (7p75a).</title>
        <authorList>
            <person name="Han C."/>
            <person name="Gu W."/>
            <person name="Zhang X."/>
            <person name="Lapidus A."/>
            <person name="Nolan M."/>
            <person name="Copeland A."/>
            <person name="Lucas S."/>
            <person name="Del Rio T.G."/>
            <person name="Tice H."/>
            <person name="Cheng J.F."/>
            <person name="Tapia R."/>
            <person name="Goodwin L."/>
            <person name="Pitluck S."/>
            <person name="Pagani I."/>
            <person name="Ivanova N."/>
            <person name="Mavromatis K."/>
            <person name="Mikhailova N."/>
            <person name="Pati A."/>
            <person name="Chen A."/>
            <person name="Palaniappan K."/>
            <person name="Land M."/>
            <person name="Hauser L."/>
            <person name="Chang Y.J."/>
            <person name="Jeffries C.D."/>
            <person name="Schneider S."/>
            <person name="Rohde M."/>
            <person name="Goker M."/>
            <person name="Pukall R."/>
            <person name="Woyke T."/>
            <person name="Bristow J."/>
            <person name="Eisen J.A."/>
            <person name="Markowitz V."/>
            <person name="Hugenholtz P."/>
            <person name="Kyrpides N.C."/>
            <person name="Klenk H.P."/>
            <person name="Detter J.C."/>
        </authorList>
    </citation>
    <scope>NUCLEOTIDE SEQUENCE [LARGE SCALE GENOMIC DNA]</scope>
    <source>
        <strain evidence="8">ATCC 700841 / DSM 12885 / JCM 10246 / 7p75a</strain>
    </source>
</reference>
<sequence length="97" mass="10650">MADITREEVRRIAALARLGLDPAEEERLAGQMVRIVEAMAQLRRVDAGNAEPLTHVLAGLGNVTRPDEPRPGTDREALMAAAPDRSGPFWRVPRVID</sequence>
<comment type="catalytic activity">
    <reaction evidence="4 6">
        <text>L-aspartyl-tRNA(Asn) + L-glutamine + ATP + H2O = L-asparaginyl-tRNA(Asn) + L-glutamate + ADP + phosphate + 2 H(+)</text>
        <dbReference type="Rhea" id="RHEA:14513"/>
        <dbReference type="Rhea" id="RHEA-COMP:9674"/>
        <dbReference type="Rhea" id="RHEA-COMP:9677"/>
        <dbReference type="ChEBI" id="CHEBI:15377"/>
        <dbReference type="ChEBI" id="CHEBI:15378"/>
        <dbReference type="ChEBI" id="CHEBI:29985"/>
        <dbReference type="ChEBI" id="CHEBI:30616"/>
        <dbReference type="ChEBI" id="CHEBI:43474"/>
        <dbReference type="ChEBI" id="CHEBI:58359"/>
        <dbReference type="ChEBI" id="CHEBI:78515"/>
        <dbReference type="ChEBI" id="CHEBI:78516"/>
        <dbReference type="ChEBI" id="CHEBI:456216"/>
    </reaction>
</comment>
<dbReference type="PANTHER" id="PTHR15004">
    <property type="entry name" value="GLUTAMYL-TRNA(GLN) AMIDOTRANSFERASE SUBUNIT C, MITOCHONDRIAL"/>
    <property type="match status" value="1"/>
</dbReference>
<dbReference type="Proteomes" id="UP000008915">
    <property type="component" value="Chromosome"/>
</dbReference>
<dbReference type="PANTHER" id="PTHR15004:SF0">
    <property type="entry name" value="GLUTAMYL-TRNA(GLN) AMIDOTRANSFERASE SUBUNIT C, MITOCHONDRIAL"/>
    <property type="match status" value="1"/>
</dbReference>
<evidence type="ECO:0000313" key="8">
    <source>
        <dbReference type="Proteomes" id="UP000008915"/>
    </source>
</evidence>
<dbReference type="EMBL" id="CP002344">
    <property type="protein sequence ID" value="ADU50424.1"/>
    <property type="molecule type" value="Genomic_DNA"/>
</dbReference>
<dbReference type="GO" id="GO:0070681">
    <property type="term" value="P:glutaminyl-tRNAGln biosynthesis via transamidation"/>
    <property type="evidence" value="ECO:0007669"/>
    <property type="project" value="TreeGrafter"/>
</dbReference>
<proteinExistence type="inferred from homology"/>
<evidence type="ECO:0000256" key="1">
    <source>
        <dbReference type="ARBA" id="ARBA00010757"/>
    </source>
</evidence>
<comment type="similarity">
    <text evidence="1 6">Belongs to the GatC family.</text>
</comment>
<dbReference type="HOGENOM" id="CLU_105899_1_2_9"/>
<dbReference type="HAMAP" id="MF_00122">
    <property type="entry name" value="GatC"/>
    <property type="match status" value="1"/>
</dbReference>
<dbReference type="InterPro" id="IPR036113">
    <property type="entry name" value="Asp/Glu-ADT_sf_sub_c"/>
</dbReference>
<dbReference type="eggNOG" id="COG0721">
    <property type="taxonomic scope" value="Bacteria"/>
</dbReference>
<evidence type="ECO:0000256" key="5">
    <source>
        <dbReference type="ARBA" id="ARBA00047913"/>
    </source>
</evidence>
<accession>E6SMG4</accession>
<dbReference type="GO" id="GO:0006450">
    <property type="term" value="P:regulation of translational fidelity"/>
    <property type="evidence" value="ECO:0007669"/>
    <property type="project" value="InterPro"/>
</dbReference>
<dbReference type="KEGG" id="tmr:Tmar_0299"/>
<keyword evidence="6" id="KW-0436">Ligase</keyword>
<dbReference type="NCBIfam" id="TIGR00135">
    <property type="entry name" value="gatC"/>
    <property type="match status" value="1"/>
</dbReference>
<dbReference type="SUPFAM" id="SSF141000">
    <property type="entry name" value="Glu-tRNAGln amidotransferase C subunit"/>
    <property type="match status" value="1"/>
</dbReference>
<reference evidence="8" key="2">
    <citation type="journal article" date="2010" name="Stand. Genomic Sci.">
        <title>Complete genome sequence of Thermaerobacter marianensis type strain (7p75aT).</title>
        <authorList>
            <person name="Han C."/>
            <person name="Gu W."/>
            <person name="Zhang X."/>
            <person name="Lapidus A."/>
            <person name="Nolan M."/>
            <person name="Copeland A."/>
            <person name="Lucas S."/>
            <person name="Glavina Del Rio T."/>
            <person name="Tice H."/>
            <person name="Cheng J."/>
            <person name="Tapia R."/>
            <person name="Goodwin L."/>
            <person name="Pitluck S."/>
            <person name="Pagani I."/>
            <person name="Ivanova N."/>
            <person name="Mavromatis K."/>
            <person name="Mikhailova N."/>
            <person name="Pati A."/>
            <person name="Chen A."/>
            <person name="Palaniappan K."/>
            <person name="Land M."/>
            <person name="Hauser L."/>
            <person name="Chang Y."/>
            <person name="Jeffries C."/>
            <person name="Schneider S."/>
            <person name="Rohde M."/>
            <person name="Goker M."/>
            <person name="Pukall R."/>
            <person name="Woyke T."/>
            <person name="Bristow J."/>
            <person name="Eisen J."/>
            <person name="Markowitz V."/>
            <person name="Hugenholtz P."/>
            <person name="Kyrpides N."/>
            <person name="Klenk H."/>
            <person name="Detter J."/>
        </authorList>
    </citation>
    <scope>NUCLEOTIDE SEQUENCE [LARGE SCALE GENOMIC DNA]</scope>
    <source>
        <strain evidence="8">ATCC 700841 / DSM 12885 / JCM 10246 / 7p75a</strain>
    </source>
</reference>
<dbReference type="GO" id="GO:0005524">
    <property type="term" value="F:ATP binding"/>
    <property type="evidence" value="ECO:0007669"/>
    <property type="project" value="UniProtKB-KW"/>
</dbReference>
<keyword evidence="6" id="KW-0067">ATP-binding</keyword>
<comment type="subunit">
    <text evidence="2 6">Heterotrimer of A, B and C subunits.</text>
</comment>
<dbReference type="Gene3D" id="1.10.20.60">
    <property type="entry name" value="Glu-tRNAGln amidotransferase C subunit, N-terminal domain"/>
    <property type="match status" value="1"/>
</dbReference>
<dbReference type="OrthoDB" id="9813938at2"/>
<dbReference type="Pfam" id="PF02686">
    <property type="entry name" value="GatC"/>
    <property type="match status" value="1"/>
</dbReference>
<dbReference type="GO" id="GO:0006412">
    <property type="term" value="P:translation"/>
    <property type="evidence" value="ECO:0007669"/>
    <property type="project" value="UniProtKB-UniRule"/>
</dbReference>
<dbReference type="STRING" id="644966.Tmar_0299"/>
<organism evidence="7 8">
    <name type="scientific">Thermaerobacter marianensis (strain ATCC 700841 / DSM 12885 / JCM 10246 / 7p75a)</name>
    <dbReference type="NCBI Taxonomy" id="644966"/>
    <lineage>
        <taxon>Bacteria</taxon>
        <taxon>Bacillati</taxon>
        <taxon>Bacillota</taxon>
        <taxon>Clostridia</taxon>
        <taxon>Eubacteriales</taxon>
        <taxon>Clostridiales Family XVII. Incertae Sedis</taxon>
        <taxon>Thermaerobacter</taxon>
    </lineage>
</organism>
<keyword evidence="8" id="KW-1185">Reference proteome</keyword>
<keyword evidence="6" id="KW-0547">Nucleotide-binding</keyword>
<dbReference type="GO" id="GO:0050567">
    <property type="term" value="F:glutaminyl-tRNA synthase (glutamine-hydrolyzing) activity"/>
    <property type="evidence" value="ECO:0007669"/>
    <property type="project" value="UniProtKB-UniRule"/>
</dbReference>
<evidence type="ECO:0000256" key="6">
    <source>
        <dbReference type="HAMAP-Rule" id="MF_00122"/>
    </source>
</evidence>
<dbReference type="AlphaFoldDB" id="E6SMG4"/>
<dbReference type="RefSeq" id="WP_013494729.1">
    <property type="nucleotide sequence ID" value="NC_014831.1"/>
</dbReference>
<evidence type="ECO:0000256" key="2">
    <source>
        <dbReference type="ARBA" id="ARBA00011123"/>
    </source>
</evidence>
<gene>
    <name evidence="6" type="primary">gatC</name>
    <name evidence="7" type="ordered locus">Tmar_0299</name>
</gene>
<name>E6SMG4_THEM7</name>